<dbReference type="PATRIC" id="fig|1299334.3.peg.8270"/>
<dbReference type="EMBL" id="JAOB01000080">
    <property type="protein sequence ID" value="EUA16026.1"/>
    <property type="molecule type" value="Genomic_DNA"/>
</dbReference>
<organism evidence="1">
    <name type="scientific">Mycobacterium xenopi 4042</name>
    <dbReference type="NCBI Taxonomy" id="1299334"/>
    <lineage>
        <taxon>Bacteria</taxon>
        <taxon>Bacillati</taxon>
        <taxon>Actinomycetota</taxon>
        <taxon>Actinomycetes</taxon>
        <taxon>Mycobacteriales</taxon>
        <taxon>Mycobacteriaceae</taxon>
        <taxon>Mycobacterium</taxon>
    </lineage>
</organism>
<proteinExistence type="predicted"/>
<dbReference type="AlphaFoldDB" id="X7ZAJ4"/>
<evidence type="ECO:0000313" key="1">
    <source>
        <dbReference type="EMBL" id="EUA16026.1"/>
    </source>
</evidence>
<accession>X7ZAJ4</accession>
<name>X7ZAJ4_MYCXE</name>
<gene>
    <name evidence="1" type="ORF">I553_1001</name>
</gene>
<protein>
    <submittedName>
        <fullName evidence="1">Uncharacterized protein</fullName>
    </submittedName>
</protein>
<sequence>MGWFRPVQRYDRPGRLHPGIQINKSLTPRQTYVVPTAPRKMRCSLTPIGPTQ</sequence>
<comment type="caution">
    <text evidence="1">The sequence shown here is derived from an EMBL/GenBank/DDBJ whole genome shotgun (WGS) entry which is preliminary data.</text>
</comment>
<reference evidence="1" key="1">
    <citation type="submission" date="2014-01" db="EMBL/GenBank/DDBJ databases">
        <authorList>
            <person name="Brown-Elliot B."/>
            <person name="Wallace R."/>
            <person name="Lenaerts A."/>
            <person name="Ordway D."/>
            <person name="DeGroote M.A."/>
            <person name="Parker T."/>
            <person name="Sizemore C."/>
            <person name="Tallon L.J."/>
            <person name="Sadzewicz L.K."/>
            <person name="Sengamalay N."/>
            <person name="Fraser C.M."/>
            <person name="Hine E."/>
            <person name="Shefchek K.A."/>
            <person name="Das S.P."/>
            <person name="Tettelin H."/>
        </authorList>
    </citation>
    <scope>NUCLEOTIDE SEQUENCE [LARGE SCALE GENOMIC DNA]</scope>
    <source>
        <strain evidence="1">4042</strain>
    </source>
</reference>